<comment type="catalytic activity">
    <reaction evidence="11">
        <text>Release of a C-terminal dipeptide, oligopeptide-|-Xaa-Yaa, when Xaa is not Pro, and Yaa is neither Asp nor Glu. Thus, conversion of angiotensin I to angiotensin II, with increase in vasoconstrictor activity, but no action on angiotensin II.</text>
        <dbReference type="EC" id="3.4.15.1"/>
    </reaction>
</comment>
<evidence type="ECO:0000256" key="9">
    <source>
        <dbReference type="ARBA" id="ARBA00023157"/>
    </source>
</evidence>
<feature type="active site" description="Proton acceptor 2" evidence="15">
    <location>
        <position position="422"/>
    </location>
</feature>
<evidence type="ECO:0000256" key="11">
    <source>
        <dbReference type="ARBA" id="ARBA00036868"/>
    </source>
</evidence>
<evidence type="ECO:0000256" key="4">
    <source>
        <dbReference type="ARBA" id="ARBA00022723"/>
    </source>
</evidence>
<organism evidence="23 24">
    <name type="scientific">Brachionus calyciflorus</name>
    <dbReference type="NCBI Taxonomy" id="104777"/>
    <lineage>
        <taxon>Eukaryota</taxon>
        <taxon>Metazoa</taxon>
        <taxon>Spiralia</taxon>
        <taxon>Gnathifera</taxon>
        <taxon>Rotifera</taxon>
        <taxon>Eurotatoria</taxon>
        <taxon>Monogononta</taxon>
        <taxon>Pseudotrocha</taxon>
        <taxon>Ploima</taxon>
        <taxon>Brachionidae</taxon>
        <taxon>Brachionus</taxon>
    </lineage>
</organism>
<dbReference type="GO" id="GO:0006508">
    <property type="term" value="P:proteolysis"/>
    <property type="evidence" value="ECO:0007669"/>
    <property type="project" value="UniProtKB-KW"/>
</dbReference>
<feature type="signal peptide" evidence="22">
    <location>
        <begin position="1"/>
        <end position="20"/>
    </location>
</feature>
<dbReference type="GO" id="GO:0005886">
    <property type="term" value="C:plasma membrane"/>
    <property type="evidence" value="ECO:0007669"/>
    <property type="project" value="TreeGrafter"/>
</dbReference>
<keyword evidence="24" id="KW-1185">Reference proteome</keyword>
<evidence type="ECO:0000256" key="6">
    <source>
        <dbReference type="ARBA" id="ARBA00022801"/>
    </source>
</evidence>
<evidence type="ECO:0000256" key="5">
    <source>
        <dbReference type="ARBA" id="ARBA00022729"/>
    </source>
</evidence>
<evidence type="ECO:0000256" key="1">
    <source>
        <dbReference type="ARBA" id="ARBA00008139"/>
    </source>
</evidence>
<dbReference type="SUPFAM" id="SSF55486">
    <property type="entry name" value="Metalloproteases ('zincins'), catalytic domain"/>
    <property type="match status" value="1"/>
</dbReference>
<feature type="binding site" evidence="19">
    <location>
        <position position="421"/>
    </location>
    <ligand>
        <name>Zn(2+)</name>
        <dbReference type="ChEBI" id="CHEBI:29105"/>
        <label>2</label>
        <note>catalytic</note>
    </ligand>
</feature>
<name>A0A813NKE5_9BILA</name>
<feature type="binding site" evidence="17">
    <location>
        <position position="425"/>
    </location>
    <ligand>
        <name>Zn(2+)</name>
        <dbReference type="ChEBI" id="CHEBI:29105"/>
        <label>1</label>
        <note>catalytic</note>
    </ligand>
</feature>
<dbReference type="GO" id="GO:0008241">
    <property type="term" value="F:peptidyl-dipeptidase activity"/>
    <property type="evidence" value="ECO:0007669"/>
    <property type="project" value="UniProtKB-EC"/>
</dbReference>
<dbReference type="EC" id="3.4.-.-" evidence="21"/>
<feature type="active site" description="Proton donor 1" evidence="13">
    <location>
        <position position="551"/>
    </location>
</feature>
<evidence type="ECO:0000256" key="17">
    <source>
        <dbReference type="PIRSR" id="PIRSR601548-3"/>
    </source>
</evidence>
<comment type="caution">
    <text evidence="23">The sequence shown here is derived from an EMBL/GenBank/DDBJ whole genome shotgun (WGS) entry which is preliminary data.</text>
</comment>
<evidence type="ECO:0000256" key="21">
    <source>
        <dbReference type="RuleBase" id="RU361144"/>
    </source>
</evidence>
<feature type="binding site" evidence="19">
    <location>
        <position position="425"/>
    </location>
    <ligand>
        <name>Zn(2+)</name>
        <dbReference type="ChEBI" id="CHEBI:29105"/>
        <label>2</label>
        <note>catalytic</note>
    </ligand>
</feature>
<evidence type="ECO:0000313" key="24">
    <source>
        <dbReference type="Proteomes" id="UP000663879"/>
    </source>
</evidence>
<feature type="disulfide bond" evidence="18">
    <location>
        <begin position="576"/>
        <end position="588"/>
    </location>
</feature>
<dbReference type="Gene3D" id="1.10.1370.30">
    <property type="match status" value="2"/>
</dbReference>
<dbReference type="EMBL" id="CAJNOC010000298">
    <property type="protein sequence ID" value="CAF0741077.1"/>
    <property type="molecule type" value="Genomic_DNA"/>
</dbReference>
<keyword evidence="2 21" id="KW-0121">Carboxypeptidase</keyword>
<reference evidence="23" key="1">
    <citation type="submission" date="2021-02" db="EMBL/GenBank/DDBJ databases">
        <authorList>
            <person name="Nowell W R."/>
        </authorList>
    </citation>
    <scope>NUCLEOTIDE SEQUENCE</scope>
    <source>
        <strain evidence="23">Ploen Becks lab</strain>
    </source>
</reference>
<feature type="active site" description="Proton acceptor 1" evidence="13">
    <location>
        <position position="422"/>
    </location>
</feature>
<dbReference type="CDD" id="cd06461">
    <property type="entry name" value="M2_ACE"/>
    <property type="match status" value="1"/>
</dbReference>
<evidence type="ECO:0000256" key="12">
    <source>
        <dbReference type="ARBA" id="ARBA00039858"/>
    </source>
</evidence>
<dbReference type="Pfam" id="PF01401">
    <property type="entry name" value="Peptidase_M2"/>
    <property type="match status" value="1"/>
</dbReference>
<comment type="similarity">
    <text evidence="1 20 21">Belongs to the peptidase M2 family.</text>
</comment>
<accession>A0A813NKE5</accession>
<dbReference type="FunFam" id="1.10.1370.30:FF:000004">
    <property type="entry name" value="Angiotensin-converting enzyme"/>
    <property type="match status" value="1"/>
</dbReference>
<evidence type="ECO:0000256" key="10">
    <source>
        <dbReference type="ARBA" id="ARBA00023180"/>
    </source>
</evidence>
<dbReference type="AlphaFoldDB" id="A0A813NKE5"/>
<keyword evidence="3 21" id="KW-0645">Protease</keyword>
<evidence type="ECO:0000256" key="8">
    <source>
        <dbReference type="ARBA" id="ARBA00023049"/>
    </source>
</evidence>
<gene>
    <name evidence="23" type="ORF">OXX778_LOCUS3396</name>
</gene>
<dbReference type="InterPro" id="IPR001548">
    <property type="entry name" value="Peptidase_M2"/>
</dbReference>
<evidence type="ECO:0000256" key="19">
    <source>
        <dbReference type="PIRSR" id="PIRSR601548-8"/>
    </source>
</evidence>
<feature type="chain" id="PRO_5032946378" description="Angiotensin-converting enzyme" evidence="22">
    <location>
        <begin position="21"/>
        <end position="655"/>
    </location>
</feature>
<evidence type="ECO:0000256" key="13">
    <source>
        <dbReference type="PIRSR" id="PIRSR601548-1"/>
    </source>
</evidence>
<evidence type="ECO:0000256" key="20">
    <source>
        <dbReference type="PROSITE-ProRule" id="PRU01355"/>
    </source>
</evidence>
<comment type="caution">
    <text evidence="20">Lacks conserved residue(s) required for the propagation of feature annotation.</text>
</comment>
<evidence type="ECO:0000256" key="14">
    <source>
        <dbReference type="PIRSR" id="PIRSR601548-10"/>
    </source>
</evidence>
<evidence type="ECO:0000256" key="2">
    <source>
        <dbReference type="ARBA" id="ARBA00022645"/>
    </source>
</evidence>
<proteinExistence type="inferred from homology"/>
<feature type="binding site" evidence="19">
    <location>
        <position position="449"/>
    </location>
    <ligand>
        <name>Zn(2+)</name>
        <dbReference type="ChEBI" id="CHEBI:29105"/>
        <label>2</label>
        <note>catalytic</note>
    </ligand>
</feature>
<keyword evidence="5 22" id="KW-0732">Signal</keyword>
<dbReference type="OrthoDB" id="10029630at2759"/>
<dbReference type="GO" id="GO:0046872">
    <property type="term" value="F:metal ion binding"/>
    <property type="evidence" value="ECO:0007669"/>
    <property type="project" value="UniProtKB-KW"/>
</dbReference>
<feature type="disulfide bond" evidence="18 20">
    <location>
        <begin position="390"/>
        <end position="408"/>
    </location>
</feature>
<keyword evidence="8 21" id="KW-0482">Metalloprotease</keyword>
<comment type="cofactor">
    <cofactor evidence="21">
        <name>Zn(2+)</name>
        <dbReference type="ChEBI" id="CHEBI:29105"/>
    </cofactor>
    <text evidence="21">Binds 1 zinc ion per subunit.</text>
</comment>
<dbReference type="PRINTS" id="PR00791">
    <property type="entry name" value="PEPDIPTASEA"/>
</dbReference>
<feature type="active site" description="Proton donor 2" evidence="15">
    <location>
        <position position="551"/>
    </location>
</feature>
<evidence type="ECO:0000256" key="18">
    <source>
        <dbReference type="PIRSR" id="PIRSR601548-4"/>
    </source>
</evidence>
<sequence length="655" mass="76963">MRYILLAILFLYFLVNINQCARLRNKIDDLKLKNLIKILEKSIEGEDLVDKEPISAQELEDLLQSFPVLTNDTICLQTESCARNWINKYNDLLTKINQRGSYLEYKFETDLNEENEKELTEYAPASNRFLELTKGTAKKFLENCDLWEADLRRMLFLASQGIIFNDTKDVVELSELSNKLESIYATAKVCDDRDCLSLDPELSNLLKDSRDYEKLLWAWKGWHDVTGPKMRNIYTKTVEINNKGAIENDYKDLSERWIEDFEDDNFEKNYDSLFEKIKPLYEQLHSYVRRKLKNLYGSKYPKNHDSKLIPAHLLGNMWAQSWENIYDIVAPFPNVAQINFTEILIKKKYTPKSIFETAENFFVSLGLSEMTPEFWQFSDIVKPVGRNFQCHASATDFFDGANFRIKMCTSVDDENFYTAHHEMGHIEYYMAYKNQPAIFRSGANSAFHEAIGDTIALSVQTPKHYKQLNIIDDDSMTKEQEINFLMLVALKKLAFLPFGYLMDKWRWDVFRGKINETNYNQKWWEMREKFQGLKSPVERSENEFDPGAKYHIASYTPYARYFISHFLQFQFYKSLCNHANHEGPLYKCDFYNSEKAGSFLKKMLELGSSKHWTFALEALTGETEVSADAVFEYFKPLEEWLRKENSKFPKEQVGF</sequence>
<dbReference type="GO" id="GO:0004180">
    <property type="term" value="F:carboxypeptidase activity"/>
    <property type="evidence" value="ECO:0007669"/>
    <property type="project" value="UniProtKB-KW"/>
</dbReference>
<feature type="binding site" evidence="16">
    <location>
        <position position="560"/>
    </location>
    <ligand>
        <name>chloride</name>
        <dbReference type="ChEBI" id="CHEBI:17996"/>
        <label>1</label>
    </ligand>
</feature>
<dbReference type="Proteomes" id="UP000663879">
    <property type="component" value="Unassembled WGS sequence"/>
</dbReference>
<keyword evidence="10 14" id="KW-0325">Glycoprotein</keyword>
<feature type="binding site" evidence="17">
    <location>
        <position position="421"/>
    </location>
    <ligand>
        <name>Zn(2+)</name>
        <dbReference type="ChEBI" id="CHEBI:29105"/>
        <label>1</label>
        <note>catalytic</note>
    </ligand>
</feature>
<evidence type="ECO:0000256" key="22">
    <source>
        <dbReference type="SAM" id="SignalP"/>
    </source>
</evidence>
<feature type="glycosylation site" description="N-linked (GlcNAc...) (complex) asparagine" evidence="14">
    <location>
        <position position="127"/>
    </location>
</feature>
<keyword evidence="4 17" id="KW-0479">Metal-binding</keyword>
<protein>
    <recommendedName>
        <fullName evidence="12 21">Angiotensin-converting enzyme</fullName>
        <ecNumber evidence="21">3.4.-.-</ecNumber>
    </recommendedName>
</protein>
<keyword evidence="6 21" id="KW-0378">Hydrolase</keyword>
<feature type="disulfide bond" evidence="18">
    <location>
        <begin position="190"/>
        <end position="195"/>
    </location>
</feature>
<dbReference type="PROSITE" id="PS52011">
    <property type="entry name" value="PEPTIDASE_M2"/>
    <property type="match status" value="1"/>
</dbReference>
<feature type="binding site" evidence="17">
    <location>
        <position position="449"/>
    </location>
    <ligand>
        <name>Zn(2+)</name>
        <dbReference type="ChEBI" id="CHEBI:29105"/>
        <label>1</label>
        <note>catalytic</note>
    </ligand>
</feature>
<evidence type="ECO:0000256" key="7">
    <source>
        <dbReference type="ARBA" id="ARBA00022833"/>
    </source>
</evidence>
<dbReference type="GO" id="GO:0008237">
    <property type="term" value="F:metallopeptidase activity"/>
    <property type="evidence" value="ECO:0007669"/>
    <property type="project" value="UniProtKB-KW"/>
</dbReference>
<evidence type="ECO:0000256" key="3">
    <source>
        <dbReference type="ARBA" id="ARBA00022670"/>
    </source>
</evidence>
<keyword evidence="9 18" id="KW-1015">Disulfide bond</keyword>
<evidence type="ECO:0000313" key="23">
    <source>
        <dbReference type="EMBL" id="CAF0741077.1"/>
    </source>
</evidence>
<dbReference type="PANTHER" id="PTHR10514:SF27">
    <property type="entry name" value="ANGIOTENSIN-CONVERTING ENZYME"/>
    <property type="match status" value="1"/>
</dbReference>
<dbReference type="PANTHER" id="PTHR10514">
    <property type="entry name" value="ANGIOTENSIN-CONVERTING ENZYME"/>
    <property type="match status" value="1"/>
</dbReference>
<keyword evidence="7 17" id="KW-0862">Zinc</keyword>
<evidence type="ECO:0000256" key="16">
    <source>
        <dbReference type="PIRSR" id="PIRSR601548-2"/>
    </source>
</evidence>
<evidence type="ECO:0000256" key="15">
    <source>
        <dbReference type="PIRSR" id="PIRSR601548-11"/>
    </source>
</evidence>